<name>A0A2D4DMB4_STRCB</name>
<organism evidence="2 3">
    <name type="scientific">Streptococcus canis</name>
    <dbReference type="NCBI Taxonomy" id="1329"/>
    <lineage>
        <taxon>Bacteria</taxon>
        <taxon>Bacillati</taxon>
        <taxon>Bacillota</taxon>
        <taxon>Bacilli</taxon>
        <taxon>Lactobacillales</taxon>
        <taxon>Streptococcaceae</taxon>
        <taxon>Streptococcus</taxon>
    </lineage>
</organism>
<evidence type="ECO:0000313" key="2">
    <source>
        <dbReference type="EMBL" id="VDC42454.1"/>
    </source>
</evidence>
<gene>
    <name evidence="2" type="ORF">FMV2238Y02_09000</name>
</gene>
<keyword evidence="1" id="KW-1133">Transmembrane helix</keyword>
<evidence type="ECO:0000256" key="1">
    <source>
        <dbReference type="SAM" id="Phobius"/>
    </source>
</evidence>
<dbReference type="AlphaFoldDB" id="A0A2D4DMB4"/>
<keyword evidence="1" id="KW-0472">Membrane</keyword>
<feature type="transmembrane region" description="Helical" evidence="1">
    <location>
        <begin position="12"/>
        <end position="29"/>
    </location>
</feature>
<dbReference type="Proteomes" id="UP000280759">
    <property type="component" value="Unassembled WGS sequence"/>
</dbReference>
<sequence>MNNRVAEFSLSKSFEMTWLMIFYIIGVYLRRINLDALKINYLMLTYVLSLVATYTMTFMVGDIWYW</sequence>
<accession>A0A2D4DMB4</accession>
<proteinExistence type="predicted"/>
<keyword evidence="1" id="KW-0812">Transmembrane</keyword>
<keyword evidence="3" id="KW-1185">Reference proteome</keyword>
<reference evidence="2 3" key="1">
    <citation type="submission" date="2018-10" db="EMBL/GenBank/DDBJ databases">
        <authorList>
            <consortium name="Molecular Microbiology and Infection Unit (UMMI)"/>
            <person name="Machado M."/>
        </authorList>
    </citation>
    <scope>NUCLEOTIDE SEQUENCE [LARGE SCALE GENOMIC DNA]</scope>
    <source>
        <strain evidence="2">FMV2238.02</strain>
    </source>
</reference>
<evidence type="ECO:0000313" key="3">
    <source>
        <dbReference type="Proteomes" id="UP000280759"/>
    </source>
</evidence>
<protein>
    <submittedName>
        <fullName evidence="2">Uncharacterized protein</fullName>
    </submittedName>
</protein>
<feature type="transmembrane region" description="Helical" evidence="1">
    <location>
        <begin position="41"/>
        <end position="65"/>
    </location>
</feature>
<dbReference type="EMBL" id="UXEP01000011">
    <property type="protein sequence ID" value="VDC42454.1"/>
    <property type="molecule type" value="Genomic_DNA"/>
</dbReference>